<dbReference type="EMBL" id="JAGFBR010000012">
    <property type="protein sequence ID" value="KAH0458216.1"/>
    <property type="molecule type" value="Genomic_DNA"/>
</dbReference>
<reference evidence="1 2" key="1">
    <citation type="journal article" date="2021" name="Hortic Res">
        <title>Chromosome-scale assembly of the Dendrobium chrysotoxum genome enhances the understanding of orchid evolution.</title>
        <authorList>
            <person name="Zhang Y."/>
            <person name="Zhang G.Q."/>
            <person name="Zhang D."/>
            <person name="Liu X.D."/>
            <person name="Xu X.Y."/>
            <person name="Sun W.H."/>
            <person name="Yu X."/>
            <person name="Zhu X."/>
            <person name="Wang Z.W."/>
            <person name="Zhao X."/>
            <person name="Zhong W.Y."/>
            <person name="Chen H."/>
            <person name="Yin W.L."/>
            <person name="Huang T."/>
            <person name="Niu S.C."/>
            <person name="Liu Z.J."/>
        </authorList>
    </citation>
    <scope>NUCLEOTIDE SEQUENCE [LARGE SCALE GENOMIC DNA]</scope>
    <source>
        <strain evidence="1">Lindl</strain>
    </source>
</reference>
<sequence length="160" mass="16253">MASIVDGCIHCGEDVGAEAASGPADLIHGDSRAESHATGCARGVAKEACVGDGGAGRGCRSMGAMAVSIARGFRLLALVDWSHTGFISLGEESRANKLAVARLRRIKVLGGDALAFPYGGDGAEASIVEAVALGPDAGVEYTDDDVSCSGRFRDDLVSDI</sequence>
<dbReference type="AlphaFoldDB" id="A0AAV7GNT0"/>
<protein>
    <submittedName>
        <fullName evidence="1">Uncharacterized protein</fullName>
    </submittedName>
</protein>
<evidence type="ECO:0000313" key="2">
    <source>
        <dbReference type="Proteomes" id="UP000775213"/>
    </source>
</evidence>
<evidence type="ECO:0000313" key="1">
    <source>
        <dbReference type="EMBL" id="KAH0458216.1"/>
    </source>
</evidence>
<dbReference type="Proteomes" id="UP000775213">
    <property type="component" value="Unassembled WGS sequence"/>
</dbReference>
<name>A0AAV7GNT0_DENCH</name>
<gene>
    <name evidence="1" type="ORF">IEQ34_013531</name>
</gene>
<accession>A0AAV7GNT0</accession>
<organism evidence="1 2">
    <name type="scientific">Dendrobium chrysotoxum</name>
    <name type="common">Orchid</name>
    <dbReference type="NCBI Taxonomy" id="161865"/>
    <lineage>
        <taxon>Eukaryota</taxon>
        <taxon>Viridiplantae</taxon>
        <taxon>Streptophyta</taxon>
        <taxon>Embryophyta</taxon>
        <taxon>Tracheophyta</taxon>
        <taxon>Spermatophyta</taxon>
        <taxon>Magnoliopsida</taxon>
        <taxon>Liliopsida</taxon>
        <taxon>Asparagales</taxon>
        <taxon>Orchidaceae</taxon>
        <taxon>Epidendroideae</taxon>
        <taxon>Malaxideae</taxon>
        <taxon>Dendrobiinae</taxon>
        <taxon>Dendrobium</taxon>
    </lineage>
</organism>
<keyword evidence="2" id="KW-1185">Reference proteome</keyword>
<comment type="caution">
    <text evidence="1">The sequence shown here is derived from an EMBL/GenBank/DDBJ whole genome shotgun (WGS) entry which is preliminary data.</text>
</comment>
<proteinExistence type="predicted"/>